<feature type="transmembrane region" description="Helical" evidence="8">
    <location>
        <begin position="153"/>
        <end position="171"/>
    </location>
</feature>
<accession>A0A6J2U8R2</accession>
<keyword evidence="6 8" id="KW-1133">Transmembrane helix</keyword>
<name>A0A6J2U8R2_DROLE</name>
<evidence type="ECO:0000313" key="11">
    <source>
        <dbReference type="RefSeq" id="XP_030383938.1"/>
    </source>
</evidence>
<dbReference type="AlphaFoldDB" id="A0A6J2U8R2"/>
<feature type="transmembrane region" description="Helical" evidence="8">
    <location>
        <begin position="432"/>
        <end position="456"/>
    </location>
</feature>
<dbReference type="InterPro" id="IPR050549">
    <property type="entry name" value="MFS_Trehalose_Transporter"/>
</dbReference>
<dbReference type="RefSeq" id="XP_030383938.1">
    <property type="nucleotide sequence ID" value="XM_030528078.1"/>
</dbReference>
<keyword evidence="4" id="KW-0762">Sugar transport</keyword>
<evidence type="ECO:0000256" key="7">
    <source>
        <dbReference type="ARBA" id="ARBA00023136"/>
    </source>
</evidence>
<dbReference type="GeneID" id="115631360"/>
<gene>
    <name evidence="11" type="primary">LOC115631360</name>
</gene>
<feature type="transmembrane region" description="Helical" evidence="8">
    <location>
        <begin position="62"/>
        <end position="84"/>
    </location>
</feature>
<dbReference type="InterPro" id="IPR020846">
    <property type="entry name" value="MFS_dom"/>
</dbReference>
<dbReference type="InterPro" id="IPR005829">
    <property type="entry name" value="Sugar_transporter_CS"/>
</dbReference>
<evidence type="ECO:0000256" key="4">
    <source>
        <dbReference type="ARBA" id="ARBA00022597"/>
    </source>
</evidence>
<dbReference type="GO" id="GO:0005886">
    <property type="term" value="C:plasma membrane"/>
    <property type="evidence" value="ECO:0007669"/>
    <property type="project" value="UniProtKB-SubCell"/>
</dbReference>
<feature type="domain" description="Major facilitator superfamily (MFS) profile" evidence="9">
    <location>
        <begin position="23"/>
        <end position="460"/>
    </location>
</feature>
<dbReference type="OrthoDB" id="8120565at2759"/>
<evidence type="ECO:0000256" key="5">
    <source>
        <dbReference type="ARBA" id="ARBA00022692"/>
    </source>
</evidence>
<feature type="transmembrane region" description="Helical" evidence="8">
    <location>
        <begin position="337"/>
        <end position="357"/>
    </location>
</feature>
<feature type="transmembrane region" description="Helical" evidence="8">
    <location>
        <begin position="177"/>
        <end position="198"/>
    </location>
</feature>
<reference evidence="11" key="1">
    <citation type="submission" date="2025-08" db="UniProtKB">
        <authorList>
            <consortium name="RefSeq"/>
        </authorList>
    </citation>
    <scope>IDENTIFICATION</scope>
    <source>
        <strain evidence="11">11010-0011.00</strain>
        <tissue evidence="11">Whole body</tissue>
    </source>
</reference>
<dbReference type="CDD" id="cd17358">
    <property type="entry name" value="MFS_GLUT6_8_Class3_like"/>
    <property type="match status" value="1"/>
</dbReference>
<evidence type="ECO:0000256" key="3">
    <source>
        <dbReference type="ARBA" id="ARBA00022475"/>
    </source>
</evidence>
<dbReference type="PANTHER" id="PTHR48021:SF33">
    <property type="entry name" value="AT22075P-RELATED"/>
    <property type="match status" value="1"/>
</dbReference>
<dbReference type="Gene3D" id="1.20.1250.20">
    <property type="entry name" value="MFS general substrate transporter like domains"/>
    <property type="match status" value="1"/>
</dbReference>
<proteinExistence type="predicted"/>
<keyword evidence="7 8" id="KW-0472">Membrane</keyword>
<keyword evidence="2" id="KW-0813">Transport</keyword>
<feature type="transmembrane region" description="Helical" evidence="8">
    <location>
        <begin position="271"/>
        <end position="291"/>
    </location>
</feature>
<dbReference type="Proteomes" id="UP000504634">
    <property type="component" value="Unplaced"/>
</dbReference>
<feature type="transmembrane region" description="Helical" evidence="8">
    <location>
        <begin position="311"/>
        <end position="330"/>
    </location>
</feature>
<evidence type="ECO:0000256" key="1">
    <source>
        <dbReference type="ARBA" id="ARBA00004651"/>
    </source>
</evidence>
<dbReference type="SUPFAM" id="SSF103473">
    <property type="entry name" value="MFS general substrate transporter"/>
    <property type="match status" value="1"/>
</dbReference>
<feature type="transmembrane region" description="Helical" evidence="8">
    <location>
        <begin position="96"/>
        <end position="114"/>
    </location>
</feature>
<dbReference type="PROSITE" id="PS00217">
    <property type="entry name" value="SUGAR_TRANSPORT_2"/>
    <property type="match status" value="1"/>
</dbReference>
<dbReference type="InterPro" id="IPR044775">
    <property type="entry name" value="MFS_ERD6/Tret1-like"/>
</dbReference>
<feature type="transmembrane region" description="Helical" evidence="8">
    <location>
        <begin position="369"/>
        <end position="394"/>
    </location>
</feature>
<evidence type="ECO:0000256" key="8">
    <source>
        <dbReference type="SAM" id="Phobius"/>
    </source>
</evidence>
<evidence type="ECO:0000313" key="10">
    <source>
        <dbReference type="Proteomes" id="UP000504634"/>
    </source>
</evidence>
<keyword evidence="5 8" id="KW-0812">Transmembrane</keyword>
<evidence type="ECO:0000259" key="9">
    <source>
        <dbReference type="PROSITE" id="PS50850"/>
    </source>
</evidence>
<comment type="subcellular location">
    <subcellularLocation>
        <location evidence="1">Cell membrane</location>
        <topology evidence="1">Multi-pass membrane protein</topology>
    </subcellularLocation>
</comment>
<dbReference type="FunFam" id="1.20.1250.20:FF:000218">
    <property type="entry name" value="facilitated trehalose transporter Tret1"/>
    <property type="match status" value="1"/>
</dbReference>
<dbReference type="GO" id="GO:0051119">
    <property type="term" value="F:sugar transmembrane transporter activity"/>
    <property type="evidence" value="ECO:0007669"/>
    <property type="project" value="InterPro"/>
</dbReference>
<dbReference type="PANTHER" id="PTHR48021">
    <property type="match status" value="1"/>
</dbReference>
<feature type="transmembrane region" description="Helical" evidence="8">
    <location>
        <begin position="120"/>
        <end position="141"/>
    </location>
</feature>
<dbReference type="PROSITE" id="PS50850">
    <property type="entry name" value="MFS"/>
    <property type="match status" value="1"/>
</dbReference>
<dbReference type="InterPro" id="IPR036259">
    <property type="entry name" value="MFS_trans_sf"/>
</dbReference>
<sequence>MLRHLLQRPNCLLSSRNRFQFLTTLLVSLLPIAHGIGLGWLSPTLRKLQSPEQTPLSFAVDIYEVSWIGSAIGLGSILGTILTASFLERLGHKIRLLLVGLPHTCFWVLIFFAPTVEYLYAARFLAGVSSGGMFIVHPIFISEIADSRIRGSLSAMVMLSINLGILSGYIIGTHVPYHIIPAIVIFIPLTYLISSLFIPETPQYLIKQGKYAEAEKSFRYYKNLKVSKNFIASGSSVSEFDDLKIALTHKQSSEEEKLAFKDFVSRPAVKAYGVAVVLILANQFSGTFAFVNYMSNIFAQSGTSMDPDTCSIVIGVVQICGTYVTTLLCDSYGRKKLMLVSSAGVALCLTAFGLFTHYSQIYDLNRFSWLPLVLMSLDIFLGNIGLVGCFYMLLVEVFPAKIRSRATSAAILLSSGIIFLMLNIFPICMSKWGISITMWSCASFTAASFVFFWYFLEETRGKSMLEN</sequence>
<feature type="transmembrane region" description="Helical" evidence="8">
    <location>
        <begin position="406"/>
        <end position="426"/>
    </location>
</feature>
<organism evidence="10 11">
    <name type="scientific">Drosophila lebanonensis</name>
    <name type="common">Fruit fly</name>
    <name type="synonym">Scaptodrosophila lebanonensis</name>
    <dbReference type="NCBI Taxonomy" id="7225"/>
    <lineage>
        <taxon>Eukaryota</taxon>
        <taxon>Metazoa</taxon>
        <taxon>Ecdysozoa</taxon>
        <taxon>Arthropoda</taxon>
        <taxon>Hexapoda</taxon>
        <taxon>Insecta</taxon>
        <taxon>Pterygota</taxon>
        <taxon>Neoptera</taxon>
        <taxon>Endopterygota</taxon>
        <taxon>Diptera</taxon>
        <taxon>Brachycera</taxon>
        <taxon>Muscomorpha</taxon>
        <taxon>Ephydroidea</taxon>
        <taxon>Drosophilidae</taxon>
        <taxon>Scaptodrosophila</taxon>
    </lineage>
</organism>
<keyword evidence="3" id="KW-1003">Cell membrane</keyword>
<protein>
    <submittedName>
        <fullName evidence="11">Facilitated trehalose transporter Tret1-like</fullName>
    </submittedName>
</protein>
<evidence type="ECO:0000256" key="6">
    <source>
        <dbReference type="ARBA" id="ARBA00022989"/>
    </source>
</evidence>
<dbReference type="Pfam" id="PF00083">
    <property type="entry name" value="Sugar_tr"/>
    <property type="match status" value="1"/>
</dbReference>
<dbReference type="InterPro" id="IPR005828">
    <property type="entry name" value="MFS_sugar_transport-like"/>
</dbReference>
<keyword evidence="10" id="KW-1185">Reference proteome</keyword>
<feature type="transmembrane region" description="Helical" evidence="8">
    <location>
        <begin position="21"/>
        <end position="42"/>
    </location>
</feature>
<evidence type="ECO:0000256" key="2">
    <source>
        <dbReference type="ARBA" id="ARBA00022448"/>
    </source>
</evidence>